<dbReference type="PANTHER" id="PTHR33221">
    <property type="entry name" value="WINGED HELIX-TURN-HELIX TRANSCRIPTIONAL REGULATOR, RRF2 FAMILY"/>
    <property type="match status" value="1"/>
</dbReference>
<dbReference type="GO" id="GO:0005829">
    <property type="term" value="C:cytosol"/>
    <property type="evidence" value="ECO:0007669"/>
    <property type="project" value="TreeGrafter"/>
</dbReference>
<proteinExistence type="predicted"/>
<accession>A0A285NDB5</accession>
<dbReference type="Gene3D" id="1.10.10.10">
    <property type="entry name" value="Winged helix-like DNA-binding domain superfamily/Winged helix DNA-binding domain"/>
    <property type="match status" value="1"/>
</dbReference>
<evidence type="ECO:0000313" key="2">
    <source>
        <dbReference type="EMBL" id="SNZ06947.1"/>
    </source>
</evidence>
<keyword evidence="3" id="KW-1185">Reference proteome</keyword>
<evidence type="ECO:0000256" key="1">
    <source>
        <dbReference type="ARBA" id="ARBA00023125"/>
    </source>
</evidence>
<sequence length="161" mass="18166">MRLTQHSNYAMRLLMYCALRPDHLVRLADIAEAYDISCHHLNKIAQRLAHIGIIHAIRGRNGGIRLAKDPSEINVGQVLRATEENLIIVECFAETTNTCPLISECKFRKLLQRALKAFLDVLDDCTLADMVDEPECLKPLLGLTDNITSFMSEQEPPQCVH</sequence>
<dbReference type="Pfam" id="PF02082">
    <property type="entry name" value="Rrf2"/>
    <property type="match status" value="1"/>
</dbReference>
<dbReference type="AlphaFoldDB" id="A0A285NDB5"/>
<dbReference type="InterPro" id="IPR000944">
    <property type="entry name" value="Tscrpt_reg_Rrf2"/>
</dbReference>
<dbReference type="InterPro" id="IPR036390">
    <property type="entry name" value="WH_DNA-bd_sf"/>
</dbReference>
<organism evidence="2 3">
    <name type="scientific">Cohaesibacter gelatinilyticus</name>
    <dbReference type="NCBI Taxonomy" id="372072"/>
    <lineage>
        <taxon>Bacteria</taxon>
        <taxon>Pseudomonadati</taxon>
        <taxon>Pseudomonadota</taxon>
        <taxon>Alphaproteobacteria</taxon>
        <taxon>Hyphomicrobiales</taxon>
        <taxon>Cohaesibacteraceae</taxon>
    </lineage>
</organism>
<gene>
    <name evidence="2" type="ORF">SAMN06265368_0593</name>
</gene>
<dbReference type="SUPFAM" id="SSF46785">
    <property type="entry name" value="Winged helix' DNA-binding domain"/>
    <property type="match status" value="1"/>
</dbReference>
<protein>
    <submittedName>
        <fullName evidence="2">Transcriptional regulator, BadM/Rrf2 family</fullName>
    </submittedName>
</protein>
<dbReference type="PROSITE" id="PS51197">
    <property type="entry name" value="HTH_RRF2_2"/>
    <property type="match status" value="1"/>
</dbReference>
<dbReference type="Proteomes" id="UP000219439">
    <property type="component" value="Unassembled WGS sequence"/>
</dbReference>
<dbReference type="OrthoDB" id="9802344at2"/>
<dbReference type="PROSITE" id="PS01332">
    <property type="entry name" value="HTH_RRF2_1"/>
    <property type="match status" value="1"/>
</dbReference>
<dbReference type="InterPro" id="IPR030489">
    <property type="entry name" value="TR_Rrf2-type_CS"/>
</dbReference>
<reference evidence="2 3" key="1">
    <citation type="submission" date="2017-09" db="EMBL/GenBank/DDBJ databases">
        <authorList>
            <person name="Ehlers B."/>
            <person name="Leendertz F.H."/>
        </authorList>
    </citation>
    <scope>NUCLEOTIDE SEQUENCE [LARGE SCALE GENOMIC DNA]</scope>
    <source>
        <strain evidence="2 3">DSM 18289</strain>
    </source>
</reference>
<dbReference type="NCBIfam" id="TIGR00738">
    <property type="entry name" value="rrf2_super"/>
    <property type="match status" value="1"/>
</dbReference>
<dbReference type="PANTHER" id="PTHR33221:SF4">
    <property type="entry name" value="HTH-TYPE TRANSCRIPTIONAL REPRESSOR NSRR"/>
    <property type="match status" value="1"/>
</dbReference>
<dbReference type="EMBL" id="OBEL01000001">
    <property type="protein sequence ID" value="SNZ06947.1"/>
    <property type="molecule type" value="Genomic_DNA"/>
</dbReference>
<dbReference type="InterPro" id="IPR036388">
    <property type="entry name" value="WH-like_DNA-bd_sf"/>
</dbReference>
<name>A0A285NDB5_9HYPH</name>
<dbReference type="GO" id="GO:0003700">
    <property type="term" value="F:DNA-binding transcription factor activity"/>
    <property type="evidence" value="ECO:0007669"/>
    <property type="project" value="TreeGrafter"/>
</dbReference>
<keyword evidence="1" id="KW-0238">DNA-binding</keyword>
<evidence type="ECO:0000313" key="3">
    <source>
        <dbReference type="Proteomes" id="UP000219439"/>
    </source>
</evidence>
<dbReference type="GO" id="GO:0003677">
    <property type="term" value="F:DNA binding"/>
    <property type="evidence" value="ECO:0007669"/>
    <property type="project" value="UniProtKB-KW"/>
</dbReference>
<dbReference type="RefSeq" id="WP_097151900.1">
    <property type="nucleotide sequence ID" value="NZ_OBEL01000001.1"/>
</dbReference>